<evidence type="ECO:0000256" key="6">
    <source>
        <dbReference type="ARBA" id="ARBA00023136"/>
    </source>
</evidence>
<dbReference type="PANTHER" id="PTHR43386">
    <property type="entry name" value="OLIGOPEPTIDE TRANSPORT SYSTEM PERMEASE PROTEIN APPC"/>
    <property type="match status" value="1"/>
</dbReference>
<proteinExistence type="inferred from homology"/>
<feature type="transmembrane region" description="Helical" evidence="7">
    <location>
        <begin position="55"/>
        <end position="74"/>
    </location>
</feature>
<dbReference type="InterPro" id="IPR000515">
    <property type="entry name" value="MetI-like"/>
</dbReference>
<organism evidence="10 11">
    <name type="scientific">Streptosporangium minutum</name>
    <dbReference type="NCBI Taxonomy" id="569862"/>
    <lineage>
        <taxon>Bacteria</taxon>
        <taxon>Bacillati</taxon>
        <taxon>Actinomycetota</taxon>
        <taxon>Actinomycetes</taxon>
        <taxon>Streptosporangiales</taxon>
        <taxon>Streptosporangiaceae</taxon>
        <taxon>Streptosporangium</taxon>
    </lineage>
</organism>
<evidence type="ECO:0000256" key="7">
    <source>
        <dbReference type="RuleBase" id="RU363032"/>
    </source>
</evidence>
<comment type="similarity">
    <text evidence="7">Belongs to the binding-protein-dependent transport system permease family.</text>
</comment>
<dbReference type="Pfam" id="PF00528">
    <property type="entry name" value="BPD_transp_1"/>
    <property type="match status" value="1"/>
</dbReference>
<feature type="transmembrane region" description="Helical" evidence="7">
    <location>
        <begin position="161"/>
        <end position="188"/>
    </location>
</feature>
<keyword evidence="6 7" id="KW-0472">Membrane</keyword>
<dbReference type="RefSeq" id="WP_086576729.1">
    <property type="nucleotide sequence ID" value="NZ_NGFP01000165.1"/>
</dbReference>
<dbReference type="PANTHER" id="PTHR43386:SF25">
    <property type="entry name" value="PEPTIDE ABC TRANSPORTER PERMEASE PROTEIN"/>
    <property type="match status" value="1"/>
</dbReference>
<evidence type="ECO:0000313" key="10">
    <source>
        <dbReference type="EMBL" id="OUC92673.1"/>
    </source>
</evidence>
<dbReference type="SUPFAM" id="SSF161098">
    <property type="entry name" value="MetI-like"/>
    <property type="match status" value="1"/>
</dbReference>
<reference evidence="10 11" key="1">
    <citation type="submission" date="2017-05" db="EMBL/GenBank/DDBJ databases">
        <title>Biotechnological potential of actinobacteria isolated from South African environments.</title>
        <authorList>
            <person name="Le Roes-Hill M."/>
            <person name="Prins A."/>
            <person name="Durrell K.A."/>
        </authorList>
    </citation>
    <scope>NUCLEOTIDE SEQUENCE [LARGE SCALE GENOMIC DNA]</scope>
    <source>
        <strain evidence="10">M26</strain>
    </source>
</reference>
<evidence type="ECO:0000256" key="8">
    <source>
        <dbReference type="SAM" id="MobiDB-lite"/>
    </source>
</evidence>
<dbReference type="GO" id="GO:0055085">
    <property type="term" value="P:transmembrane transport"/>
    <property type="evidence" value="ECO:0007669"/>
    <property type="project" value="InterPro"/>
</dbReference>
<keyword evidence="2 7" id="KW-0813">Transport</keyword>
<comment type="caution">
    <text evidence="10">The sequence shown here is derived from an EMBL/GenBank/DDBJ whole genome shotgun (WGS) entry which is preliminary data.</text>
</comment>
<feature type="transmembrane region" description="Helical" evidence="7">
    <location>
        <begin position="277"/>
        <end position="304"/>
    </location>
</feature>
<evidence type="ECO:0000256" key="4">
    <source>
        <dbReference type="ARBA" id="ARBA00022692"/>
    </source>
</evidence>
<gene>
    <name evidence="10" type="ORF">CA984_29160</name>
</gene>
<evidence type="ECO:0000256" key="2">
    <source>
        <dbReference type="ARBA" id="ARBA00022448"/>
    </source>
</evidence>
<comment type="subcellular location">
    <subcellularLocation>
        <location evidence="1 7">Cell membrane</location>
        <topology evidence="1 7">Multi-pass membrane protein</topology>
    </subcellularLocation>
</comment>
<keyword evidence="11" id="KW-1185">Reference proteome</keyword>
<keyword evidence="3" id="KW-1003">Cell membrane</keyword>
<accession>A0A243RDB6</accession>
<feature type="transmembrane region" description="Helical" evidence="7">
    <location>
        <begin position="234"/>
        <end position="257"/>
    </location>
</feature>
<dbReference type="GO" id="GO:0005886">
    <property type="term" value="C:plasma membrane"/>
    <property type="evidence" value="ECO:0007669"/>
    <property type="project" value="UniProtKB-SubCell"/>
</dbReference>
<evidence type="ECO:0000259" key="9">
    <source>
        <dbReference type="PROSITE" id="PS50928"/>
    </source>
</evidence>
<keyword evidence="5 7" id="KW-1133">Transmembrane helix</keyword>
<sequence length="315" mass="32486">MKPDSPVLRGEPDVGDAPSGPGQAPAPPGQAPAFPGRGRRRIAALVGAGPVGSRLASVFLAVVVLCAILAPLAAPYRPDAIDFAVSLSPATPEHLLGADQSGRDLLSRVMYGARTSLIGPLVLLAVASVVGVAIGTLAAWSRGWVDAVLSRVTDVMYAFPGLLFVVLVVAVFGNGMTTAVLALGLAYAPTIAKYTRSIAITECAKPYIDAYRVQGMGSLAICVRHLIPNLARSLVGYLVVLFGEGLMSLATLSFLGFGAQPPSSDWGLMVKEGQAAIVQGAFLPVLVPGAAIALVVVSFNVIGVRLADRLGTRRL</sequence>
<dbReference type="Proteomes" id="UP000194761">
    <property type="component" value="Unassembled WGS sequence"/>
</dbReference>
<evidence type="ECO:0000313" key="11">
    <source>
        <dbReference type="Proteomes" id="UP000194761"/>
    </source>
</evidence>
<dbReference type="PROSITE" id="PS50928">
    <property type="entry name" value="ABC_TM1"/>
    <property type="match status" value="1"/>
</dbReference>
<dbReference type="Gene3D" id="1.10.3720.10">
    <property type="entry name" value="MetI-like"/>
    <property type="match status" value="1"/>
</dbReference>
<dbReference type="EMBL" id="NGFP01000165">
    <property type="protein sequence ID" value="OUC92673.1"/>
    <property type="molecule type" value="Genomic_DNA"/>
</dbReference>
<feature type="domain" description="ABC transmembrane type-1" evidence="9">
    <location>
        <begin position="113"/>
        <end position="303"/>
    </location>
</feature>
<feature type="transmembrane region" description="Helical" evidence="7">
    <location>
        <begin position="117"/>
        <end position="141"/>
    </location>
</feature>
<keyword evidence="4 7" id="KW-0812">Transmembrane</keyword>
<feature type="region of interest" description="Disordered" evidence="8">
    <location>
        <begin position="1"/>
        <end position="33"/>
    </location>
</feature>
<dbReference type="AlphaFoldDB" id="A0A243RDB6"/>
<dbReference type="InterPro" id="IPR035906">
    <property type="entry name" value="MetI-like_sf"/>
</dbReference>
<dbReference type="CDD" id="cd06261">
    <property type="entry name" value="TM_PBP2"/>
    <property type="match status" value="1"/>
</dbReference>
<dbReference type="InterPro" id="IPR050366">
    <property type="entry name" value="BP-dependent_transpt_permease"/>
</dbReference>
<protein>
    <submittedName>
        <fullName evidence="10">ABC transporter permease</fullName>
    </submittedName>
</protein>
<evidence type="ECO:0000256" key="3">
    <source>
        <dbReference type="ARBA" id="ARBA00022475"/>
    </source>
</evidence>
<evidence type="ECO:0000256" key="5">
    <source>
        <dbReference type="ARBA" id="ARBA00022989"/>
    </source>
</evidence>
<name>A0A243RDB6_9ACTN</name>
<evidence type="ECO:0000256" key="1">
    <source>
        <dbReference type="ARBA" id="ARBA00004651"/>
    </source>
</evidence>